<feature type="region of interest" description="Disordered" evidence="11">
    <location>
        <begin position="991"/>
        <end position="1024"/>
    </location>
</feature>
<sequence length="1322" mass="148256">MPQFETFPARGIRRIRFSPTDPGTSEELFQGRICLHDCGSNSEQRLAESYCSHHVPSNKEMRLSGFDLPHDLSRNCIAEIGGYFCHHADDCSSSQYSEAFNCSSFCSDPVDTYAAVGGISPSSNYGSNISLSQGTCVPLKDGSASAEYGQFFVSGWMYINEDGHMCGPYSQEQLSEGLSSGFLPEELPIYPVAHGSFMNPVPLKYLRRLSNSVCDASSFSGMTSEMHELVGRGSTVSYEVQNAEQGKLNSAMNHTSLVLLQPFTSEDSCWMFEDKGGNKHGAHSFAELYYWYHNSYLDGSLMIHHVDNLVGPFTLASLIEDWSTISSQHISETNIKAKVTNKHSNSRSNFISNVSDEVSMQLHPVIMKAARRVLVDEILSSIIPDFFLSKKAERQDRSKPTYQDNRKHDSSKGKKVASSQDSFASGSCVTFPELLLAVRKFIYYDCMKASWDAFFSDLAVEFCSSWLKRKHWLDLPVVVESGRQGLPKMGEMKKDDDKVVLLSLIHNGDSAPGFVSSKEDFYASSLPLIPGACKLLKEREMNSSRIQGILENDLYVSAKISLFRFFQDAIIEELTNLFCLASNYNLNDDKLDVTENKQYALCSLQDMTADIGINASDYLGTEPASPSTASSNAFEQLGSDLSDDNGVDITDEPPPPGMDNCSIMILPNNKFRPQKLIEHIPHLDKYATLAIFRQKLHDHVLKKLKYTYFGYMLNQYFESCHSLREFQLDATKVDSKTRHPKKLLEDESYDCLQDATSSLSLASKNHKGNFGYSTKSKLTASSLKTGKHTYVQKKRFAKKIFEPLVLSEDHQQSKQDVSTLHSQNMIESLPELVVNMSLRSVSSQELGSYKTGKLLENSCCQASNHKESLDSSIFPRKRRRLRKAYLNVKEMPTFSNSNATLSFGDDSCSVISEMPAVVHKCQFSNEKNESDPWISQQGSSSNTVDKFSENKKHKLSVQGESKNLANCSNTMKSKQTSFLKKMEEEFKHLSPIPEDSKLPSTISSRKRKHKHSAKRKVKSTIPCPKSDGCARSSINGWEWHRWSRAALPSEKAYIRGIRTQHFSIGFRGNYLRNSNSKGPSARTNRVKLRNLLAAADGAELLKATQIKARKKRLCFQRSNIHDWGLVALEPIDAEDFVIEYVGELIRRRTSDIRERLYERMGIGSSYLFRLDDDYVVDATKRGGLARFINHSCEPNCYTKVITVEGQKKIFIYAKRHISAGEEITYNYKFPLEEVKIPCNCGSHRYLLPVGYLLPVVMVKSPRVSTFHSSGEGAAVIDVNFVELGNQIAPSKTIYALCSILSHASVAEKPENYSTILGFLSAC</sequence>
<keyword evidence="4" id="KW-0808">Transferase</keyword>
<organism evidence="13 14">
    <name type="scientific">Zingiber officinale</name>
    <name type="common">Ginger</name>
    <name type="synonym">Amomum zingiber</name>
    <dbReference type="NCBI Taxonomy" id="94328"/>
    <lineage>
        <taxon>Eukaryota</taxon>
        <taxon>Viridiplantae</taxon>
        <taxon>Streptophyta</taxon>
        <taxon>Embryophyta</taxon>
        <taxon>Tracheophyta</taxon>
        <taxon>Spermatophyta</taxon>
        <taxon>Magnoliopsida</taxon>
        <taxon>Liliopsida</taxon>
        <taxon>Zingiberales</taxon>
        <taxon>Zingiberaceae</taxon>
        <taxon>Zingiber</taxon>
    </lineage>
</organism>
<evidence type="ECO:0000256" key="1">
    <source>
        <dbReference type="ARBA" id="ARBA00004123"/>
    </source>
</evidence>
<feature type="compositionally biased region" description="Basic residues" evidence="11">
    <location>
        <begin position="1004"/>
        <end position="1018"/>
    </location>
</feature>
<gene>
    <name evidence="13" type="ORF">ZIOFF_044689</name>
</gene>
<dbReference type="Proteomes" id="UP000734854">
    <property type="component" value="Unassembled WGS sequence"/>
</dbReference>
<evidence type="ECO:0000313" key="13">
    <source>
        <dbReference type="EMBL" id="KAG6496817.1"/>
    </source>
</evidence>
<accession>A0A8J5GC79</accession>
<dbReference type="InterPro" id="IPR001214">
    <property type="entry name" value="SET_dom"/>
</dbReference>
<dbReference type="EMBL" id="JACMSC010000012">
    <property type="protein sequence ID" value="KAG6496817.1"/>
    <property type="molecule type" value="Genomic_DNA"/>
</dbReference>
<dbReference type="GO" id="GO:0048188">
    <property type="term" value="C:Set1C/COMPASS complex"/>
    <property type="evidence" value="ECO:0007669"/>
    <property type="project" value="InterPro"/>
</dbReference>
<keyword evidence="9" id="KW-0539">Nucleus</keyword>
<dbReference type="InterPro" id="IPR044570">
    <property type="entry name" value="Set1-like"/>
</dbReference>
<evidence type="ECO:0000256" key="6">
    <source>
        <dbReference type="ARBA" id="ARBA00022853"/>
    </source>
</evidence>
<dbReference type="SMART" id="SM00317">
    <property type="entry name" value="SET"/>
    <property type="match status" value="1"/>
</dbReference>
<dbReference type="PANTHER" id="PTHR45814:SF2">
    <property type="entry name" value="HISTONE-LYSINE N-METHYLTRANSFERASE SETD1"/>
    <property type="match status" value="1"/>
</dbReference>
<dbReference type="InterPro" id="IPR035445">
    <property type="entry name" value="GYF-like_dom_sf"/>
</dbReference>
<evidence type="ECO:0000256" key="9">
    <source>
        <dbReference type="ARBA" id="ARBA00023242"/>
    </source>
</evidence>
<dbReference type="Gene3D" id="2.170.270.10">
    <property type="entry name" value="SET domain"/>
    <property type="match status" value="1"/>
</dbReference>
<dbReference type="GO" id="GO:0140999">
    <property type="term" value="F:histone H3K4 trimethyltransferase activity"/>
    <property type="evidence" value="ECO:0007669"/>
    <property type="project" value="UniProtKB-EC"/>
</dbReference>
<evidence type="ECO:0000256" key="5">
    <source>
        <dbReference type="ARBA" id="ARBA00022691"/>
    </source>
</evidence>
<reference evidence="13 14" key="1">
    <citation type="submission" date="2020-08" db="EMBL/GenBank/DDBJ databases">
        <title>Plant Genome Project.</title>
        <authorList>
            <person name="Zhang R.-G."/>
        </authorList>
    </citation>
    <scope>NUCLEOTIDE SEQUENCE [LARGE SCALE GENOMIC DNA]</scope>
    <source>
        <tissue evidence="13">Rhizome</tissue>
    </source>
</reference>
<feature type="compositionally biased region" description="Basic and acidic residues" evidence="11">
    <location>
        <begin position="397"/>
        <end position="412"/>
    </location>
</feature>
<dbReference type="InterPro" id="IPR037841">
    <property type="entry name" value="SET_SETD1A/B"/>
</dbReference>
<dbReference type="SUPFAM" id="SSF55277">
    <property type="entry name" value="GYF domain"/>
    <property type="match status" value="2"/>
</dbReference>
<name>A0A8J5GC79_ZINOF</name>
<evidence type="ECO:0000313" key="14">
    <source>
        <dbReference type="Proteomes" id="UP000734854"/>
    </source>
</evidence>
<dbReference type="EC" id="2.1.1.354" evidence="2"/>
<dbReference type="PROSITE" id="PS50280">
    <property type="entry name" value="SET"/>
    <property type="match status" value="1"/>
</dbReference>
<feature type="region of interest" description="Disordered" evidence="11">
    <location>
        <begin position="928"/>
        <end position="950"/>
    </location>
</feature>
<evidence type="ECO:0000256" key="4">
    <source>
        <dbReference type="ARBA" id="ARBA00022679"/>
    </source>
</evidence>
<evidence type="ECO:0000259" key="12">
    <source>
        <dbReference type="PROSITE" id="PS50280"/>
    </source>
</evidence>
<keyword evidence="5" id="KW-0949">S-adenosyl-L-methionine</keyword>
<feature type="compositionally biased region" description="Polar residues" evidence="11">
    <location>
        <begin position="933"/>
        <end position="945"/>
    </location>
</feature>
<feature type="domain" description="SET" evidence="12">
    <location>
        <begin position="1111"/>
        <end position="1228"/>
    </location>
</feature>
<proteinExistence type="predicted"/>
<keyword evidence="6" id="KW-0156">Chromatin regulator</keyword>
<keyword evidence="14" id="KW-1185">Reference proteome</keyword>
<evidence type="ECO:0000256" key="2">
    <source>
        <dbReference type="ARBA" id="ARBA00012182"/>
    </source>
</evidence>
<dbReference type="Gene3D" id="3.30.1490.40">
    <property type="match status" value="2"/>
</dbReference>
<evidence type="ECO:0000256" key="7">
    <source>
        <dbReference type="ARBA" id="ARBA00023015"/>
    </source>
</evidence>
<feature type="region of interest" description="Disordered" evidence="11">
    <location>
        <begin position="397"/>
        <end position="418"/>
    </location>
</feature>
<keyword evidence="7" id="KW-0805">Transcription regulation</keyword>
<evidence type="ECO:0000256" key="8">
    <source>
        <dbReference type="ARBA" id="ARBA00023163"/>
    </source>
</evidence>
<evidence type="ECO:0000256" key="3">
    <source>
        <dbReference type="ARBA" id="ARBA00022603"/>
    </source>
</evidence>
<evidence type="ECO:0000256" key="11">
    <source>
        <dbReference type="SAM" id="MobiDB-lite"/>
    </source>
</evidence>
<dbReference type="CDD" id="cd19169">
    <property type="entry name" value="SET_SETD1"/>
    <property type="match status" value="1"/>
</dbReference>
<dbReference type="PANTHER" id="PTHR45814">
    <property type="entry name" value="HISTONE-LYSINE N-METHYLTRANSFERASE SETD1"/>
    <property type="match status" value="1"/>
</dbReference>
<evidence type="ECO:0000256" key="10">
    <source>
        <dbReference type="ARBA" id="ARBA00047571"/>
    </source>
</evidence>
<dbReference type="GO" id="GO:0032259">
    <property type="term" value="P:methylation"/>
    <property type="evidence" value="ECO:0007669"/>
    <property type="project" value="UniProtKB-KW"/>
</dbReference>
<comment type="subcellular location">
    <subcellularLocation>
        <location evidence="1">Nucleus</location>
    </subcellularLocation>
</comment>
<dbReference type="Pfam" id="PF00856">
    <property type="entry name" value="SET"/>
    <property type="match status" value="1"/>
</dbReference>
<protein>
    <recommendedName>
        <fullName evidence="2">[histone H3]-lysine(4) N-trimethyltransferase</fullName>
        <ecNumber evidence="2">2.1.1.354</ecNumber>
    </recommendedName>
</protein>
<dbReference type="SUPFAM" id="SSF82199">
    <property type="entry name" value="SET domain"/>
    <property type="match status" value="1"/>
</dbReference>
<keyword evidence="8" id="KW-0804">Transcription</keyword>
<comment type="catalytic activity">
    <reaction evidence="10">
        <text>L-lysyl(4)-[histone H3] + 3 S-adenosyl-L-methionine = N(6),N(6),N(6)-trimethyl-L-lysyl(4)-[histone H3] + 3 S-adenosyl-L-homocysteine + 3 H(+)</text>
        <dbReference type="Rhea" id="RHEA:60260"/>
        <dbReference type="Rhea" id="RHEA-COMP:15537"/>
        <dbReference type="Rhea" id="RHEA-COMP:15547"/>
        <dbReference type="ChEBI" id="CHEBI:15378"/>
        <dbReference type="ChEBI" id="CHEBI:29969"/>
        <dbReference type="ChEBI" id="CHEBI:57856"/>
        <dbReference type="ChEBI" id="CHEBI:59789"/>
        <dbReference type="ChEBI" id="CHEBI:61961"/>
        <dbReference type="EC" id="2.1.1.354"/>
    </reaction>
</comment>
<dbReference type="InterPro" id="IPR046341">
    <property type="entry name" value="SET_dom_sf"/>
</dbReference>
<keyword evidence="3" id="KW-0489">Methyltransferase</keyword>
<comment type="caution">
    <text evidence="13">The sequence shown here is derived from an EMBL/GenBank/DDBJ whole genome shotgun (WGS) entry which is preliminary data.</text>
</comment>